<dbReference type="EMBL" id="LYUB02000009">
    <property type="protein sequence ID" value="OVF08100.1"/>
    <property type="molecule type" value="Genomic_DNA"/>
</dbReference>
<dbReference type="Gene3D" id="1.10.472.10">
    <property type="entry name" value="Cyclin-like"/>
    <property type="match status" value="1"/>
</dbReference>
<reference evidence="7 8" key="1">
    <citation type="submission" date="2017-04" db="EMBL/GenBank/DDBJ databases">
        <title>Draft genome of the yeast Clavispora lusitaniae type strain CBS 6936.</title>
        <authorList>
            <person name="Durrens P."/>
            <person name="Klopp C."/>
            <person name="Biteau N."/>
            <person name="Fitton-Ouhabi V."/>
            <person name="Dementhon K."/>
            <person name="Accoceberry I."/>
            <person name="Sherman D.J."/>
            <person name="Noel T."/>
        </authorList>
    </citation>
    <scope>NUCLEOTIDE SEQUENCE [LARGE SCALE GENOMIC DNA]</scope>
    <source>
        <strain evidence="7 8">CBS 6936</strain>
    </source>
</reference>
<dbReference type="InterPro" id="IPR036915">
    <property type="entry name" value="Cyclin-like_sf"/>
</dbReference>
<feature type="compositionally biased region" description="Basic and acidic residues" evidence="5">
    <location>
        <begin position="454"/>
        <end position="464"/>
    </location>
</feature>
<evidence type="ECO:0000256" key="2">
    <source>
        <dbReference type="ARBA" id="ARBA00023127"/>
    </source>
</evidence>
<dbReference type="SMART" id="SM00385">
    <property type="entry name" value="CYCLIN"/>
    <property type="match status" value="1"/>
</dbReference>
<dbReference type="InterPro" id="IPR048258">
    <property type="entry name" value="Cyclins_cyclin-box"/>
</dbReference>
<evidence type="ECO:0000256" key="3">
    <source>
        <dbReference type="ARBA" id="ARBA00023306"/>
    </source>
</evidence>
<keyword evidence="3" id="KW-0131">Cell cycle</keyword>
<evidence type="ECO:0000313" key="7">
    <source>
        <dbReference type="EMBL" id="OVF08100.1"/>
    </source>
</evidence>
<dbReference type="KEGG" id="clus:A9F13_09g00176"/>
<evidence type="ECO:0000256" key="1">
    <source>
        <dbReference type="ARBA" id="ARBA00022618"/>
    </source>
</evidence>
<dbReference type="InterPro" id="IPR006671">
    <property type="entry name" value="Cyclin_N"/>
</dbReference>
<dbReference type="InterPro" id="IPR013763">
    <property type="entry name" value="Cyclin-like_dom"/>
</dbReference>
<organism evidence="7 8">
    <name type="scientific">Clavispora lusitaniae</name>
    <name type="common">Candida lusitaniae</name>
    <dbReference type="NCBI Taxonomy" id="36911"/>
    <lineage>
        <taxon>Eukaryota</taxon>
        <taxon>Fungi</taxon>
        <taxon>Dikarya</taxon>
        <taxon>Ascomycota</taxon>
        <taxon>Saccharomycotina</taxon>
        <taxon>Pichiomycetes</taxon>
        <taxon>Metschnikowiaceae</taxon>
        <taxon>Clavispora</taxon>
    </lineage>
</organism>
<name>A0AA91PZD8_CLALS</name>
<dbReference type="AlphaFoldDB" id="A0AA91PZD8"/>
<comment type="caution">
    <text evidence="7">The sequence shown here is derived from an EMBL/GenBank/DDBJ whole genome shotgun (WGS) entry which is preliminary data.</text>
</comment>
<keyword evidence="1" id="KW-0132">Cell division</keyword>
<evidence type="ECO:0000313" key="8">
    <source>
        <dbReference type="Proteomes" id="UP000195602"/>
    </source>
</evidence>
<feature type="compositionally biased region" description="Polar residues" evidence="5">
    <location>
        <begin position="439"/>
        <end position="453"/>
    </location>
</feature>
<evidence type="ECO:0000259" key="6">
    <source>
        <dbReference type="SMART" id="SM00385"/>
    </source>
</evidence>
<feature type="region of interest" description="Disordered" evidence="5">
    <location>
        <begin position="414"/>
        <end position="479"/>
    </location>
</feature>
<dbReference type="PROSITE" id="PS00292">
    <property type="entry name" value="CYCLINS"/>
    <property type="match status" value="1"/>
</dbReference>
<evidence type="ECO:0000256" key="4">
    <source>
        <dbReference type="RuleBase" id="RU000383"/>
    </source>
</evidence>
<sequence>MYDRVHGTFSNSSVTIHQYRYPYESYKAEVRCHEKSIHEYSAEIMKTMKAALEEARPNVKLYSNQPYINSTVRSKLVDYLLKMSVRLKILPFVFYKAVRYFDRYCSKRIVLLDQVQLIITTCLWIAAKVTGGNNHFINLSSDRRSEEVHTISDLGYGGGARFRGPTERYRMPKLSELIKLCGSRCNYDAEMFKQMEIHIMNALEWKLNDPSVDEYMVYSQELKITKDEDVESKLGEYFKIKQFAAYAACYSYDLVGYNSLELSKVIVDLVNDTFSLNEADFNYQTLNHSIIVDESVVDAKHYREIHKHLVRSIVKAPSYLLQCFESRGPQSFYSLITTSFRQAATLALEVPLSNVSISSTLSPSSVFSDAATSYTYASPTSSVNSGGDYNYKAASEIRFGDGYSIISRKPGVSGRSPVIDPAHSNSHQYPSLCPPGPYSRSNGSQVSIRSSASSKEHDIFDYDPSRCNSTPMSGHEEVKSICDPKLKRHAV</sequence>
<keyword evidence="2 4" id="KW-0195">Cyclin</keyword>
<dbReference type="PANTHER" id="PTHR21615">
    <property type="entry name" value="CYCLIN N-TERMINAL DOMAIN-CONTAINING PROTEIN 1"/>
    <property type="match status" value="1"/>
</dbReference>
<dbReference type="Pfam" id="PF00134">
    <property type="entry name" value="Cyclin_N"/>
    <property type="match status" value="1"/>
</dbReference>
<protein>
    <submittedName>
        <fullName evidence="7">Hypha-specific G1 cyclin-related protein</fullName>
    </submittedName>
</protein>
<evidence type="ECO:0000256" key="5">
    <source>
        <dbReference type="SAM" id="MobiDB-lite"/>
    </source>
</evidence>
<dbReference type="Proteomes" id="UP000195602">
    <property type="component" value="Unassembled WGS sequence"/>
</dbReference>
<dbReference type="GO" id="GO:0051301">
    <property type="term" value="P:cell division"/>
    <property type="evidence" value="ECO:0007669"/>
    <property type="project" value="UniProtKB-KW"/>
</dbReference>
<proteinExistence type="inferred from homology"/>
<dbReference type="SUPFAM" id="SSF47954">
    <property type="entry name" value="Cyclin-like"/>
    <property type="match status" value="1"/>
</dbReference>
<gene>
    <name evidence="7" type="ORF">A9F13_09g00176</name>
</gene>
<dbReference type="PANTHER" id="PTHR21615:SF2">
    <property type="entry name" value="CYCLIN N-TERMINAL DOMAIN-CONTAINING PROTEIN 1"/>
    <property type="match status" value="1"/>
</dbReference>
<feature type="domain" description="Cyclin-like" evidence="6">
    <location>
        <begin position="78"/>
        <end position="201"/>
    </location>
</feature>
<comment type="similarity">
    <text evidence="4">Belongs to the cyclin family.</text>
</comment>
<accession>A0AA91PZD8</accession>